<dbReference type="PANTHER" id="PTHR30273">
    <property type="entry name" value="PERIPLASMIC SIGNAL SENSOR AND SIGMA FACTOR ACTIVATOR FECR-RELATED"/>
    <property type="match status" value="1"/>
</dbReference>
<keyword evidence="3" id="KW-0812">Transmembrane</keyword>
<dbReference type="Pfam" id="PF04773">
    <property type="entry name" value="FecR"/>
    <property type="match status" value="1"/>
</dbReference>
<evidence type="ECO:0000259" key="1">
    <source>
        <dbReference type="Pfam" id="PF04773"/>
    </source>
</evidence>
<dbReference type="Pfam" id="PF16220">
    <property type="entry name" value="DUF4880"/>
    <property type="match status" value="1"/>
</dbReference>
<dbReference type="PANTHER" id="PTHR30273:SF2">
    <property type="entry name" value="PROTEIN FECR"/>
    <property type="match status" value="1"/>
</dbReference>
<proteinExistence type="predicted"/>
<dbReference type="AlphaFoldDB" id="A0A1Y3KT35"/>
<dbReference type="RefSeq" id="WP_086978242.1">
    <property type="nucleotide sequence ID" value="NZ_NFSB01000087.1"/>
</dbReference>
<feature type="domain" description="FecR protein" evidence="1">
    <location>
        <begin position="117"/>
        <end position="208"/>
    </location>
</feature>
<dbReference type="Gene3D" id="2.60.120.1440">
    <property type="match status" value="1"/>
</dbReference>
<reference evidence="3 4" key="1">
    <citation type="submission" date="2017-05" db="EMBL/GenBank/DDBJ databases">
        <title>Whole genome sequence of Pseudomonas putida isolate 1312 commercialized as a biostimulant.</title>
        <authorList>
            <person name="Crovadore J."/>
            <person name="Blanc P."/>
            <person name="Chablais R."/>
            <person name="Cochard B."/>
            <person name="Grizard D."/>
            <person name="Lefort F."/>
        </authorList>
    </citation>
    <scope>NUCLEOTIDE SEQUENCE [LARGE SCALE GENOMIC DNA]</scope>
    <source>
        <strain evidence="3 4">1312</strain>
    </source>
</reference>
<dbReference type="GO" id="GO:0016989">
    <property type="term" value="F:sigma factor antagonist activity"/>
    <property type="evidence" value="ECO:0007669"/>
    <property type="project" value="TreeGrafter"/>
</dbReference>
<evidence type="ECO:0000313" key="3">
    <source>
        <dbReference type="EMBL" id="OUM26382.1"/>
    </source>
</evidence>
<accession>A0A1Y3KT35</accession>
<feature type="domain" description="FecR N-terminal" evidence="2">
    <location>
        <begin position="12"/>
        <end position="53"/>
    </location>
</feature>
<evidence type="ECO:0000313" key="4">
    <source>
        <dbReference type="Proteomes" id="UP000196082"/>
    </source>
</evidence>
<comment type="caution">
    <text evidence="3">The sequence shown here is derived from an EMBL/GenBank/DDBJ whole genome shotgun (WGS) entry which is preliminary data.</text>
</comment>
<dbReference type="InterPro" id="IPR006860">
    <property type="entry name" value="FecR"/>
</dbReference>
<dbReference type="InterPro" id="IPR032623">
    <property type="entry name" value="FecR_N"/>
</dbReference>
<dbReference type="InterPro" id="IPR012373">
    <property type="entry name" value="Ferrdict_sens_TM"/>
</dbReference>
<evidence type="ECO:0000259" key="2">
    <source>
        <dbReference type="Pfam" id="PF16220"/>
    </source>
</evidence>
<keyword evidence="3" id="KW-0472">Membrane</keyword>
<dbReference type="Proteomes" id="UP000196082">
    <property type="component" value="Unassembled WGS sequence"/>
</dbReference>
<dbReference type="PIRSF" id="PIRSF018266">
    <property type="entry name" value="FecR"/>
    <property type="match status" value="1"/>
</dbReference>
<name>A0A1Y3KT35_PSEPU</name>
<sequence length="321" mass="35411">MSRVPLDHAVLQAAAEWFARLHAAQHDAATQAQWHAWLSEDARHRLAWSYVENINQRFGHLDGQAEQARQVFDSVRRGQQSRRAVLGSLCVAGTAGLLGWGGWQRGWVDSPRAWFATYRTSLGEVRRLTLADGSQLWLNGGTALDVQFDEGVRQLRLYRGEILIETGRDPRPFAVVTRAGRMQPLGTRFSVRDQGLATALSVFEGAVQATCSGSGVQTTLGAGQMVVFDAQQAGASAVAQALRQDWSRGVLVAEDMPLGQVIDVLRDYRHGHLGMDPALGNLRAVGTFPLLETDRTLAMLERALPIRVVRTLPWWVSIEAR</sequence>
<organism evidence="3 4">
    <name type="scientific">Pseudomonas putida</name>
    <name type="common">Arthrobacter siderocapsulatus</name>
    <dbReference type="NCBI Taxonomy" id="303"/>
    <lineage>
        <taxon>Bacteria</taxon>
        <taxon>Pseudomonadati</taxon>
        <taxon>Pseudomonadota</taxon>
        <taxon>Gammaproteobacteria</taxon>
        <taxon>Pseudomonadales</taxon>
        <taxon>Pseudomonadaceae</taxon>
        <taxon>Pseudomonas</taxon>
    </lineage>
</organism>
<dbReference type="EMBL" id="NFSB01000087">
    <property type="protein sequence ID" value="OUM26382.1"/>
    <property type="molecule type" value="Genomic_DNA"/>
</dbReference>
<protein>
    <submittedName>
        <fullName evidence="3">Transmembrane sensor</fullName>
    </submittedName>
</protein>
<gene>
    <name evidence="3" type="ORF">B8W72_24480</name>
</gene>